<dbReference type="AlphaFoldDB" id="A0A0M0JGI6"/>
<dbReference type="Proteomes" id="UP000037460">
    <property type="component" value="Unassembled WGS sequence"/>
</dbReference>
<keyword evidence="5" id="KW-1185">Reference proteome</keyword>
<accession>A0A0M0JGI6</accession>
<feature type="domain" description="Methyltransferase type 11" evidence="3">
    <location>
        <begin position="624"/>
        <end position="734"/>
    </location>
</feature>
<dbReference type="PANTHER" id="PTHR23150:SF26">
    <property type="entry name" value="GENERIC METHYLTRANSFERASE"/>
    <property type="match status" value="1"/>
</dbReference>
<reference evidence="5" key="1">
    <citation type="journal article" date="2015" name="PLoS Genet.">
        <title>Genome Sequence and Transcriptome Analyses of Chrysochromulina tobin: Metabolic Tools for Enhanced Algal Fitness in the Prominent Order Prymnesiales (Haptophyceae).</title>
        <authorList>
            <person name="Hovde B.T."/>
            <person name="Deodato C.R."/>
            <person name="Hunsperger H.M."/>
            <person name="Ryken S.A."/>
            <person name="Yost W."/>
            <person name="Jha R.K."/>
            <person name="Patterson J."/>
            <person name="Monnat R.J. Jr."/>
            <person name="Barlow S.B."/>
            <person name="Starkenburg S.R."/>
            <person name="Cattolico R.A."/>
        </authorList>
    </citation>
    <scope>NUCLEOTIDE SEQUENCE</scope>
    <source>
        <strain evidence="5">CCMP291</strain>
    </source>
</reference>
<evidence type="ECO:0000259" key="2">
    <source>
        <dbReference type="Pfam" id="PF03781"/>
    </source>
</evidence>
<organism evidence="4 5">
    <name type="scientific">Chrysochromulina tobinii</name>
    <dbReference type="NCBI Taxonomy" id="1460289"/>
    <lineage>
        <taxon>Eukaryota</taxon>
        <taxon>Haptista</taxon>
        <taxon>Haptophyta</taxon>
        <taxon>Prymnesiophyceae</taxon>
        <taxon>Prymnesiales</taxon>
        <taxon>Chrysochromulinaceae</taxon>
        <taxon>Chrysochromulina</taxon>
    </lineage>
</organism>
<dbReference type="InterPro" id="IPR027625">
    <property type="entry name" value="OvoA_Cterm"/>
</dbReference>
<proteinExistence type="predicted"/>
<feature type="domain" description="Sulfatase-modifying factor enzyme-like" evidence="2">
    <location>
        <begin position="267"/>
        <end position="530"/>
    </location>
</feature>
<dbReference type="EMBL" id="JWZX01002940">
    <property type="protein sequence ID" value="KOO25699.1"/>
    <property type="molecule type" value="Genomic_DNA"/>
</dbReference>
<feature type="region of interest" description="Disordered" evidence="1">
    <location>
        <begin position="538"/>
        <end position="560"/>
    </location>
</feature>
<dbReference type="NCBIfam" id="TIGR04345">
    <property type="entry name" value="ovoA_Cterm"/>
    <property type="match status" value="1"/>
</dbReference>
<dbReference type="Pfam" id="PF03781">
    <property type="entry name" value="FGE-sulfatase"/>
    <property type="match status" value="1"/>
</dbReference>
<keyword evidence="4" id="KW-0808">Transferase</keyword>
<dbReference type="InterPro" id="IPR029063">
    <property type="entry name" value="SAM-dependent_MTases_sf"/>
</dbReference>
<dbReference type="InterPro" id="IPR027577">
    <property type="entry name" value="OvoA_Nterm"/>
</dbReference>
<dbReference type="GO" id="GO:0120147">
    <property type="term" value="F:formylglycine-generating oxidase activity"/>
    <property type="evidence" value="ECO:0007669"/>
    <property type="project" value="TreeGrafter"/>
</dbReference>
<dbReference type="InterPro" id="IPR005532">
    <property type="entry name" value="SUMF_dom"/>
</dbReference>
<dbReference type="InterPro" id="IPR016187">
    <property type="entry name" value="CTDL_fold"/>
</dbReference>
<dbReference type="OrthoDB" id="659at2759"/>
<evidence type="ECO:0000313" key="5">
    <source>
        <dbReference type="Proteomes" id="UP000037460"/>
    </source>
</evidence>
<evidence type="ECO:0000313" key="4">
    <source>
        <dbReference type="EMBL" id="KOO25699.1"/>
    </source>
</evidence>
<name>A0A0M0JGI6_9EUKA</name>
<dbReference type="SUPFAM" id="SSF53335">
    <property type="entry name" value="S-adenosyl-L-methionine-dependent methyltransferases"/>
    <property type="match status" value="1"/>
</dbReference>
<dbReference type="Pfam" id="PF08241">
    <property type="entry name" value="Methyltransf_11"/>
    <property type="match status" value="1"/>
</dbReference>
<dbReference type="InterPro" id="IPR013216">
    <property type="entry name" value="Methyltransf_11"/>
</dbReference>
<dbReference type="InterPro" id="IPR051043">
    <property type="entry name" value="Sulfatase_Mod_Factor_Kinase"/>
</dbReference>
<dbReference type="Gene3D" id="3.40.50.150">
    <property type="entry name" value="Vaccinia Virus protein VP39"/>
    <property type="match status" value="1"/>
</dbReference>
<evidence type="ECO:0000259" key="3">
    <source>
        <dbReference type="Pfam" id="PF08241"/>
    </source>
</evidence>
<keyword evidence="4" id="KW-0489">Methyltransferase</keyword>
<gene>
    <name evidence="4" type="ORF">Ctob_005970</name>
</gene>
<dbReference type="GO" id="GO:0008757">
    <property type="term" value="F:S-adenosylmethionine-dependent methyltransferase activity"/>
    <property type="evidence" value="ECO:0007669"/>
    <property type="project" value="InterPro"/>
</dbReference>
<dbReference type="PANTHER" id="PTHR23150">
    <property type="entry name" value="SULFATASE MODIFYING FACTOR 1, 2"/>
    <property type="match status" value="1"/>
</dbReference>
<dbReference type="NCBIfam" id="TIGR04344">
    <property type="entry name" value="ovoA_Nterm"/>
    <property type="match status" value="1"/>
</dbReference>
<dbReference type="SUPFAM" id="SSF56436">
    <property type="entry name" value="C-type lectin-like"/>
    <property type="match status" value="1"/>
</dbReference>
<dbReference type="InterPro" id="IPR042095">
    <property type="entry name" value="SUMF_sf"/>
</dbReference>
<protein>
    <submittedName>
        <fullName evidence="4">Generic methyltransferase</fullName>
    </submittedName>
</protein>
<dbReference type="Gene3D" id="3.90.1580.10">
    <property type="entry name" value="paralog of FGE (formylglycine-generating enzyme)"/>
    <property type="match status" value="1"/>
</dbReference>
<sequence length="827" mass="92452">MRTTVSVTHTRNPNIDTVMTAEAANDLLKAIVETRGRNTGLPSEWWTGLEPAECPGWTGSQLTSLPLLNLETCTRADVLAYFDNTWTLTELLFKSFQHEAAFYLPSYHNLRHPLVFYYGHPAALYINKLRVANLIAEPINPYFEVLFETGVDEMSWDDLSRTPINWPDMKEVHEYRQKVYATVRKLIETHPGLADGHAPILADSPLWALAMTFEHERIHLETSSVLMRELPQPLFGGKPPVGWAANHPSIPAADVFDPEPGRDYPINSMVNVDEGSVNLGKPPNWPSFGWDNEYGLETRNVPKFAASRHKVSNGEFFEFVASGGYREQRFWSSEGWNWRKFRNSKWPTFWTAVGPAGAHQYRLRTVHEVVPMPWAWPAEVNFHEANAFCKWRAERDGLPACRIPTEGEQRRLREVSGAPELDPVMVESGEGFGRRGLNTNLAYGTPSPVDSDPIGAIGTGNVWEWCHDMFHPLQGFEVHPYYDDFSTPCFDGQHAMIFGGSWASTGDMASTWSRFHFRKHFFQHIGFRLVAEQQQKRAASTTTTTGSTKTAVTGATSPAAGPGAALYESEKLLNEYVLLHFAENADAMPFANIGPTEALRFPQRCAELVKTWAAKAGAPTTRVLDIGCAVGGSTFELAKEYESVVGIDFSQSFIDAANRMKRDRQLPFFRRDQGELGVPRVATLDASLAVDAPARVEFLQGDACNLPTSLGSFDACLLANLLCRLPDPHKCLASLGGKQGLINIGGLAVIVSPYSWLPEYTAPERWLGGYADAKTGERVHSNEVLSAVMQSNGFSLLHEEDMPLLIREHERKYQYIVSHAMVFRREK</sequence>
<comment type="caution">
    <text evidence="4">The sequence shown here is derived from an EMBL/GenBank/DDBJ whole genome shotgun (WGS) entry which is preliminary data.</text>
</comment>
<dbReference type="GO" id="GO:0032259">
    <property type="term" value="P:methylation"/>
    <property type="evidence" value="ECO:0007669"/>
    <property type="project" value="UniProtKB-KW"/>
</dbReference>
<dbReference type="CDD" id="cd02440">
    <property type="entry name" value="AdoMet_MTases"/>
    <property type="match status" value="1"/>
</dbReference>
<evidence type="ECO:0000256" key="1">
    <source>
        <dbReference type="SAM" id="MobiDB-lite"/>
    </source>
</evidence>